<dbReference type="Gene3D" id="3.40.190.10">
    <property type="entry name" value="Periplasmic binding protein-like II"/>
    <property type="match status" value="1"/>
</dbReference>
<evidence type="ECO:0000256" key="1">
    <source>
        <dbReference type="ARBA" id="ARBA00009437"/>
    </source>
</evidence>
<dbReference type="eggNOG" id="COG0583">
    <property type="taxonomic scope" value="Bacteria"/>
</dbReference>
<dbReference type="FunFam" id="1.10.10.10:FF:000001">
    <property type="entry name" value="LysR family transcriptional regulator"/>
    <property type="match status" value="1"/>
</dbReference>
<dbReference type="Proteomes" id="UP000008366">
    <property type="component" value="Unassembled WGS sequence"/>
</dbReference>
<evidence type="ECO:0000256" key="4">
    <source>
        <dbReference type="ARBA" id="ARBA00023163"/>
    </source>
</evidence>
<keyword evidence="3" id="KW-0238">DNA-binding</keyword>
<name>K6WQF8_9MICO</name>
<dbReference type="GO" id="GO:0032993">
    <property type="term" value="C:protein-DNA complex"/>
    <property type="evidence" value="ECO:0007669"/>
    <property type="project" value="TreeGrafter"/>
</dbReference>
<reference evidence="6 7" key="1">
    <citation type="submission" date="2012-08" db="EMBL/GenBank/DDBJ databases">
        <title>Whole genome shotgun sequence of Kineosphaera limosa NBRC 100340.</title>
        <authorList>
            <person name="Yoshida I."/>
            <person name="Isaki S."/>
            <person name="Hosoyama A."/>
            <person name="Tsuchikane K."/>
            <person name="Katsumata H."/>
            <person name="Ando Y."/>
            <person name="Ohji S."/>
            <person name="Hamada M."/>
            <person name="Tamura T."/>
            <person name="Yamazoe A."/>
            <person name="Yamazaki S."/>
            <person name="Fujita N."/>
        </authorList>
    </citation>
    <scope>NUCLEOTIDE SEQUENCE [LARGE SCALE GENOMIC DNA]</scope>
    <source>
        <strain evidence="6 7">NBRC 100340</strain>
    </source>
</reference>
<dbReference type="InterPro" id="IPR036390">
    <property type="entry name" value="WH_DNA-bd_sf"/>
</dbReference>
<dbReference type="GO" id="GO:0003677">
    <property type="term" value="F:DNA binding"/>
    <property type="evidence" value="ECO:0007669"/>
    <property type="project" value="UniProtKB-KW"/>
</dbReference>
<dbReference type="PANTHER" id="PTHR30346">
    <property type="entry name" value="TRANSCRIPTIONAL DUAL REGULATOR HCAR-RELATED"/>
    <property type="match status" value="1"/>
</dbReference>
<evidence type="ECO:0000259" key="5">
    <source>
        <dbReference type="PROSITE" id="PS50931"/>
    </source>
</evidence>
<dbReference type="InterPro" id="IPR036388">
    <property type="entry name" value="WH-like_DNA-bd_sf"/>
</dbReference>
<gene>
    <name evidence="6" type="ORF">KILIM_004_01090</name>
</gene>
<protein>
    <submittedName>
        <fullName evidence="6">Putative LysR family transcriptional regulator</fullName>
    </submittedName>
</protein>
<dbReference type="EMBL" id="BAHD01000004">
    <property type="protein sequence ID" value="GAB94317.1"/>
    <property type="molecule type" value="Genomic_DNA"/>
</dbReference>
<evidence type="ECO:0000313" key="7">
    <source>
        <dbReference type="Proteomes" id="UP000008366"/>
    </source>
</evidence>
<keyword evidence="2" id="KW-0805">Transcription regulation</keyword>
<dbReference type="SUPFAM" id="SSF46785">
    <property type="entry name" value="Winged helix' DNA-binding domain"/>
    <property type="match status" value="1"/>
</dbReference>
<comment type="caution">
    <text evidence="6">The sequence shown here is derived from an EMBL/GenBank/DDBJ whole genome shotgun (WGS) entry which is preliminary data.</text>
</comment>
<evidence type="ECO:0000313" key="6">
    <source>
        <dbReference type="EMBL" id="GAB94317.1"/>
    </source>
</evidence>
<dbReference type="PRINTS" id="PR00039">
    <property type="entry name" value="HTHLYSR"/>
</dbReference>
<dbReference type="SUPFAM" id="SSF53850">
    <property type="entry name" value="Periplasmic binding protein-like II"/>
    <property type="match status" value="1"/>
</dbReference>
<comment type="similarity">
    <text evidence="1">Belongs to the LysR transcriptional regulatory family.</text>
</comment>
<proteinExistence type="inferred from homology"/>
<dbReference type="Gene3D" id="1.10.10.10">
    <property type="entry name" value="Winged helix-like DNA-binding domain superfamily/Winged helix DNA-binding domain"/>
    <property type="match status" value="1"/>
</dbReference>
<keyword evidence="7" id="KW-1185">Reference proteome</keyword>
<evidence type="ECO:0000256" key="3">
    <source>
        <dbReference type="ARBA" id="ARBA00023125"/>
    </source>
</evidence>
<dbReference type="RefSeq" id="WP_006590850.1">
    <property type="nucleotide sequence ID" value="NZ_BAHD01000004.1"/>
</dbReference>
<dbReference type="InterPro" id="IPR000847">
    <property type="entry name" value="LysR_HTH_N"/>
</dbReference>
<accession>K6WQF8</accession>
<evidence type="ECO:0000256" key="2">
    <source>
        <dbReference type="ARBA" id="ARBA00023015"/>
    </source>
</evidence>
<dbReference type="STRING" id="1184609.KILIM_004_01090"/>
<keyword evidence="4" id="KW-0804">Transcription</keyword>
<dbReference type="PANTHER" id="PTHR30346:SF28">
    <property type="entry name" value="HTH-TYPE TRANSCRIPTIONAL REGULATOR CYNR"/>
    <property type="match status" value="1"/>
</dbReference>
<dbReference type="AlphaFoldDB" id="K6WQF8"/>
<organism evidence="6 7">
    <name type="scientific">Kineosphaera limosa NBRC 100340</name>
    <dbReference type="NCBI Taxonomy" id="1184609"/>
    <lineage>
        <taxon>Bacteria</taxon>
        <taxon>Bacillati</taxon>
        <taxon>Actinomycetota</taxon>
        <taxon>Actinomycetes</taxon>
        <taxon>Micrococcales</taxon>
        <taxon>Dermatophilaceae</taxon>
        <taxon>Kineosphaera</taxon>
    </lineage>
</organism>
<dbReference type="Pfam" id="PF00126">
    <property type="entry name" value="HTH_1"/>
    <property type="match status" value="1"/>
</dbReference>
<dbReference type="GO" id="GO:0003700">
    <property type="term" value="F:DNA-binding transcription factor activity"/>
    <property type="evidence" value="ECO:0007669"/>
    <property type="project" value="InterPro"/>
</dbReference>
<dbReference type="PROSITE" id="PS50931">
    <property type="entry name" value="HTH_LYSR"/>
    <property type="match status" value="1"/>
</dbReference>
<dbReference type="OrthoDB" id="3181812at2"/>
<sequence>MDLVRHLRFFIAVAEHRHFGNAAASLAMAQPPLSQGIQRLERHLGQRLFDRDARRVALTPSGAALLPEARELVGQADTFVETARGWTDDVVVRVGLSPDLDDYAGRVMAHLAAADVHISPRLAGSNELLGELREGDLDIALVRHPSPVDGLLAGDVLTVRGTIDADALERGAPVVLPPRAHHPAAHDQIVDHLHRLGFDNPVREIELHQERQAWIAAGMGTGITRGVADSQDTHNSAQIPMRFRVVVPVITEQRPGIDHARLSRLIETAMR</sequence>
<feature type="domain" description="HTH lysR-type" evidence="5">
    <location>
        <begin position="1"/>
        <end position="59"/>
    </location>
</feature>